<evidence type="ECO:0000313" key="14">
    <source>
        <dbReference type="Proteomes" id="UP000053201"/>
    </source>
</evidence>
<evidence type="ECO:0000256" key="4">
    <source>
        <dbReference type="ARBA" id="ARBA00022574"/>
    </source>
</evidence>
<comment type="similarity">
    <text evidence="2">Belongs to the WD repeat DDB2/WDR76 family.</text>
</comment>
<dbReference type="VEuPathDB" id="FungiDB:SPPG_00463"/>
<dbReference type="OMA" id="WEINADI"/>
<evidence type="ECO:0000256" key="8">
    <source>
        <dbReference type="ARBA" id="ARBA00023125"/>
    </source>
</evidence>
<feature type="compositionally biased region" description="Basic and acidic residues" evidence="12">
    <location>
        <begin position="1"/>
        <end position="11"/>
    </location>
</feature>
<dbReference type="PANTHER" id="PTHR15169:SF0">
    <property type="entry name" value="DNA DAMAGE-BINDING PROTEIN 2"/>
    <property type="match status" value="1"/>
</dbReference>
<dbReference type="GO" id="GO:0003684">
    <property type="term" value="F:damaged DNA binding"/>
    <property type="evidence" value="ECO:0007669"/>
    <property type="project" value="InterPro"/>
</dbReference>
<evidence type="ECO:0000256" key="12">
    <source>
        <dbReference type="SAM" id="MobiDB-lite"/>
    </source>
</evidence>
<keyword evidence="14" id="KW-1185">Reference proteome</keyword>
<dbReference type="AlphaFoldDB" id="A0A0L0HUG9"/>
<evidence type="ECO:0000256" key="3">
    <source>
        <dbReference type="ARBA" id="ARBA00014580"/>
    </source>
</evidence>
<evidence type="ECO:0000256" key="5">
    <source>
        <dbReference type="ARBA" id="ARBA00022737"/>
    </source>
</evidence>
<sequence length="619" mass="68765">MPSMKRQHDSESGAQEPNRKRIARTKSDLSSDHFEVFQDDDESTFNDAEGDEGEDKDIGSAKQDSLVEEEDSSASRLKTFGAKLRESFAYQGSAPSFTRSTRRTRSSEAASSARAAPPTVPASRTRKGKEKATESAHTPSIQSKSTFSQPIEHSVRSINDVTTPTIFNPFRPYRHTLHPSAYLLSPLGTITPLHTSHILASWSLPTYAARIRQLRVSRTAAYFDRRVTCIEWHPDTRFPAVLAMGSKGGDLVWWDYEKNARHAGYVEEDGDDGTNDGESVPYLYGRGPGGSITAMRFHPTEANMIYTTSIDGTVRKQDFEGRHGRVFLDTLHREKWYTALDISPRLQMLMVGSNTGYATLADMDGCEIWSGRLHKAKCHDVEFHPVEENVVCTAGNDRVVKLWDLRMMKKDWKEGDIGVPLNTLEHEGVVTAATFSTFAPYTLLTTSQDSQCRLYDTPLTHSTPSYIMSHPHRPFQHLTAIRATWSPVHPDLFVIGRYPDTTTDRRTVDVFRFCPGLTGVECVARIADPRVGGIQCLAKFNRMGDVLATCSGFTTYVWTVPSDTDEDHNGNGPKDRPGGGGPSGGHKPNMYGRGDGKGKKRNEANNEKGVKGKRGIRGE</sequence>
<keyword evidence="7" id="KW-0833">Ubl conjugation pathway</keyword>
<dbReference type="Proteomes" id="UP000053201">
    <property type="component" value="Unassembled WGS sequence"/>
</dbReference>
<dbReference type="RefSeq" id="XP_016612797.1">
    <property type="nucleotide sequence ID" value="XM_016748788.1"/>
</dbReference>
<reference evidence="13 14" key="1">
    <citation type="submission" date="2009-08" db="EMBL/GenBank/DDBJ databases">
        <title>The Genome Sequence of Spizellomyces punctatus strain DAOM BR117.</title>
        <authorList>
            <consortium name="The Broad Institute Genome Sequencing Platform"/>
            <person name="Russ C."/>
            <person name="Cuomo C."/>
            <person name="Shea T."/>
            <person name="Young S.K."/>
            <person name="Zeng Q."/>
            <person name="Koehrsen M."/>
            <person name="Haas B."/>
            <person name="Borodovsky M."/>
            <person name="Guigo R."/>
            <person name="Alvarado L."/>
            <person name="Berlin A."/>
            <person name="Bochicchio J."/>
            <person name="Borenstein D."/>
            <person name="Chapman S."/>
            <person name="Chen Z."/>
            <person name="Engels R."/>
            <person name="Freedman E."/>
            <person name="Gellesch M."/>
            <person name="Goldberg J."/>
            <person name="Griggs A."/>
            <person name="Gujja S."/>
            <person name="Heiman D."/>
            <person name="Hepburn T."/>
            <person name="Howarth C."/>
            <person name="Jen D."/>
            <person name="Larson L."/>
            <person name="Lewis B."/>
            <person name="Mehta T."/>
            <person name="Park D."/>
            <person name="Pearson M."/>
            <person name="Roberts A."/>
            <person name="Saif S."/>
            <person name="Shenoy N."/>
            <person name="Sisk P."/>
            <person name="Stolte C."/>
            <person name="Sykes S."/>
            <person name="Thomson T."/>
            <person name="Walk T."/>
            <person name="White J."/>
            <person name="Yandava C."/>
            <person name="Burger G."/>
            <person name="Gray M.W."/>
            <person name="Holland P.W.H."/>
            <person name="King N."/>
            <person name="Lang F.B.F."/>
            <person name="Roger A.J."/>
            <person name="Ruiz-Trillo I."/>
            <person name="Lander E."/>
            <person name="Nusbaum C."/>
        </authorList>
    </citation>
    <scope>NUCLEOTIDE SEQUENCE [LARGE SCALE GENOMIC DNA]</scope>
    <source>
        <strain evidence="13 14">DAOM BR117</strain>
    </source>
</reference>
<dbReference type="PROSITE" id="PS50082">
    <property type="entry name" value="WD_REPEATS_2"/>
    <property type="match status" value="1"/>
</dbReference>
<dbReference type="InterPro" id="IPR001680">
    <property type="entry name" value="WD40_rpt"/>
</dbReference>
<dbReference type="GeneID" id="27684186"/>
<proteinExistence type="inferred from homology"/>
<evidence type="ECO:0000256" key="6">
    <source>
        <dbReference type="ARBA" id="ARBA00022763"/>
    </source>
</evidence>
<dbReference type="InParanoid" id="A0A0L0HUG9"/>
<dbReference type="InterPro" id="IPR033312">
    <property type="entry name" value="DDB2"/>
</dbReference>
<feature type="compositionally biased region" description="Basic and acidic residues" evidence="12">
    <location>
        <begin position="25"/>
        <end position="36"/>
    </location>
</feature>
<dbReference type="Gene3D" id="2.130.10.10">
    <property type="entry name" value="YVTN repeat-like/Quinoprotein amine dehydrogenase"/>
    <property type="match status" value="1"/>
</dbReference>
<dbReference type="SUPFAM" id="SSF50978">
    <property type="entry name" value="WD40 repeat-like"/>
    <property type="match status" value="1"/>
</dbReference>
<feature type="region of interest" description="Disordered" evidence="12">
    <location>
        <begin position="1"/>
        <end position="78"/>
    </location>
</feature>
<evidence type="ECO:0000256" key="2">
    <source>
        <dbReference type="ARBA" id="ARBA00005434"/>
    </source>
</evidence>
<feature type="compositionally biased region" description="Acidic residues" evidence="12">
    <location>
        <begin position="37"/>
        <end position="55"/>
    </location>
</feature>
<evidence type="ECO:0000256" key="9">
    <source>
        <dbReference type="ARBA" id="ARBA00023204"/>
    </source>
</evidence>
<keyword evidence="6" id="KW-0227">DNA damage</keyword>
<feature type="compositionally biased region" description="Low complexity" evidence="12">
    <location>
        <begin position="107"/>
        <end position="123"/>
    </location>
</feature>
<accession>A0A0L0HUG9</accession>
<keyword evidence="4 11" id="KW-0853">WD repeat</keyword>
<evidence type="ECO:0000313" key="13">
    <source>
        <dbReference type="EMBL" id="KND04758.1"/>
    </source>
</evidence>
<evidence type="ECO:0000256" key="1">
    <source>
        <dbReference type="ARBA" id="ARBA00004123"/>
    </source>
</evidence>
<organism evidence="13 14">
    <name type="scientific">Spizellomyces punctatus (strain DAOM BR117)</name>
    <dbReference type="NCBI Taxonomy" id="645134"/>
    <lineage>
        <taxon>Eukaryota</taxon>
        <taxon>Fungi</taxon>
        <taxon>Fungi incertae sedis</taxon>
        <taxon>Chytridiomycota</taxon>
        <taxon>Chytridiomycota incertae sedis</taxon>
        <taxon>Chytridiomycetes</taxon>
        <taxon>Spizellomycetales</taxon>
        <taxon>Spizellomycetaceae</taxon>
        <taxon>Spizellomyces</taxon>
    </lineage>
</organism>
<dbReference type="OrthoDB" id="9890280at2759"/>
<dbReference type="GO" id="GO:0006281">
    <property type="term" value="P:DNA repair"/>
    <property type="evidence" value="ECO:0007669"/>
    <property type="project" value="UniProtKB-KW"/>
</dbReference>
<keyword evidence="10" id="KW-0539">Nucleus</keyword>
<feature type="repeat" description="WD" evidence="11">
    <location>
        <begin position="371"/>
        <end position="406"/>
    </location>
</feature>
<dbReference type="PANTHER" id="PTHR15169">
    <property type="entry name" value="DAMAGE-SPECIFIC DNA BINDING PROTEIN 2"/>
    <property type="match status" value="1"/>
</dbReference>
<dbReference type="InterPro" id="IPR036322">
    <property type="entry name" value="WD40_repeat_dom_sf"/>
</dbReference>
<keyword evidence="9" id="KW-0234">DNA repair</keyword>
<dbReference type="EMBL" id="KQ257450">
    <property type="protein sequence ID" value="KND04758.1"/>
    <property type="molecule type" value="Genomic_DNA"/>
</dbReference>
<dbReference type="InterPro" id="IPR015943">
    <property type="entry name" value="WD40/YVTN_repeat-like_dom_sf"/>
</dbReference>
<evidence type="ECO:0000256" key="7">
    <source>
        <dbReference type="ARBA" id="ARBA00022786"/>
    </source>
</evidence>
<dbReference type="STRING" id="645134.A0A0L0HUG9"/>
<gene>
    <name evidence="13" type="ORF">SPPG_00463</name>
</gene>
<evidence type="ECO:0000256" key="11">
    <source>
        <dbReference type="PROSITE-ProRule" id="PRU00221"/>
    </source>
</evidence>
<feature type="compositionally biased region" description="Basic and acidic residues" evidence="12">
    <location>
        <begin position="594"/>
        <end position="619"/>
    </location>
</feature>
<keyword evidence="8" id="KW-0238">DNA-binding</keyword>
<name>A0A0L0HUG9_SPIPD</name>
<dbReference type="GO" id="GO:0009411">
    <property type="term" value="P:response to UV"/>
    <property type="evidence" value="ECO:0007669"/>
    <property type="project" value="TreeGrafter"/>
</dbReference>
<protein>
    <recommendedName>
        <fullName evidence="3">DNA damage-binding protein 2</fullName>
    </recommendedName>
</protein>
<feature type="compositionally biased region" description="Basic and acidic residues" evidence="12">
    <location>
        <begin position="567"/>
        <end position="577"/>
    </location>
</feature>
<feature type="compositionally biased region" description="Polar residues" evidence="12">
    <location>
        <begin position="135"/>
        <end position="150"/>
    </location>
</feature>
<evidence type="ECO:0000256" key="10">
    <source>
        <dbReference type="ARBA" id="ARBA00023242"/>
    </source>
</evidence>
<dbReference type="PROSITE" id="PS00678">
    <property type="entry name" value="WD_REPEATS_1"/>
    <property type="match status" value="1"/>
</dbReference>
<dbReference type="SMART" id="SM00320">
    <property type="entry name" value="WD40"/>
    <property type="match status" value="5"/>
</dbReference>
<comment type="subcellular location">
    <subcellularLocation>
        <location evidence="1">Nucleus</location>
    </subcellularLocation>
</comment>
<feature type="region of interest" description="Disordered" evidence="12">
    <location>
        <begin position="93"/>
        <end position="150"/>
    </location>
</feature>
<dbReference type="Pfam" id="PF00400">
    <property type="entry name" value="WD40"/>
    <property type="match status" value="2"/>
</dbReference>
<dbReference type="GO" id="GO:0080008">
    <property type="term" value="C:Cul4-RING E3 ubiquitin ligase complex"/>
    <property type="evidence" value="ECO:0007669"/>
    <property type="project" value="InterPro"/>
</dbReference>
<dbReference type="InterPro" id="IPR019775">
    <property type="entry name" value="WD40_repeat_CS"/>
</dbReference>
<feature type="region of interest" description="Disordered" evidence="12">
    <location>
        <begin position="563"/>
        <end position="619"/>
    </location>
</feature>
<keyword evidence="5" id="KW-0677">Repeat</keyword>
<dbReference type="eggNOG" id="KOG4328">
    <property type="taxonomic scope" value="Eukaryota"/>
</dbReference>
<dbReference type="GO" id="GO:0005634">
    <property type="term" value="C:nucleus"/>
    <property type="evidence" value="ECO:0007669"/>
    <property type="project" value="UniProtKB-SubCell"/>
</dbReference>